<keyword evidence="12" id="KW-1003">Cell membrane</keyword>
<evidence type="ECO:0000256" key="1">
    <source>
        <dbReference type="ARBA" id="ARBA00005513"/>
    </source>
</evidence>
<keyword evidence="14" id="KW-0175">Coiled coil</keyword>
<dbReference type="Pfam" id="PF00430">
    <property type="entry name" value="ATP-synt_B"/>
    <property type="match status" value="1"/>
</dbReference>
<dbReference type="GO" id="GO:0045259">
    <property type="term" value="C:proton-transporting ATP synthase complex"/>
    <property type="evidence" value="ECO:0007669"/>
    <property type="project" value="UniProtKB-KW"/>
</dbReference>
<dbReference type="PANTHER" id="PTHR33445">
    <property type="entry name" value="ATP SYNTHASE SUBUNIT B', CHLOROPLASTIC"/>
    <property type="match status" value="1"/>
</dbReference>
<evidence type="ECO:0000256" key="10">
    <source>
        <dbReference type="ARBA" id="ARBA00025198"/>
    </source>
</evidence>
<dbReference type="HAMAP" id="MF_01398">
    <property type="entry name" value="ATP_synth_b_bprime"/>
    <property type="match status" value="1"/>
</dbReference>
<organism evidence="15 16">
    <name type="scientific">Fastidiosipila sanguinis</name>
    <dbReference type="NCBI Taxonomy" id="236753"/>
    <lineage>
        <taxon>Bacteria</taxon>
        <taxon>Bacillati</taxon>
        <taxon>Bacillota</taxon>
        <taxon>Clostridia</taxon>
        <taxon>Eubacteriales</taxon>
        <taxon>Oscillospiraceae</taxon>
        <taxon>Fastidiosipila</taxon>
    </lineage>
</organism>
<keyword evidence="5 12" id="KW-0375">Hydrogen ion transport</keyword>
<keyword evidence="9 12" id="KW-0066">ATP synthesis</keyword>
<reference evidence="16" key="1">
    <citation type="submission" date="2018-02" db="EMBL/GenBank/DDBJ databases">
        <authorList>
            <person name="Holder M.E."/>
            <person name="Ajami N.J."/>
            <person name="Petrosino J.F."/>
        </authorList>
    </citation>
    <scope>NUCLEOTIDE SEQUENCE [LARGE SCALE GENOMIC DNA]</scope>
    <source>
        <strain evidence="16">CCUG 47711</strain>
    </source>
</reference>
<keyword evidence="16" id="KW-1185">Reference proteome</keyword>
<evidence type="ECO:0000256" key="3">
    <source>
        <dbReference type="ARBA" id="ARBA00022547"/>
    </source>
</evidence>
<dbReference type="AlphaFoldDB" id="A0A2S0KN69"/>
<dbReference type="GO" id="GO:0005886">
    <property type="term" value="C:plasma membrane"/>
    <property type="evidence" value="ECO:0007669"/>
    <property type="project" value="UniProtKB-SubCell"/>
</dbReference>
<dbReference type="InterPro" id="IPR050059">
    <property type="entry name" value="ATP_synthase_B_chain"/>
</dbReference>
<keyword evidence="3 12" id="KW-0138">CF(0)</keyword>
<evidence type="ECO:0000256" key="5">
    <source>
        <dbReference type="ARBA" id="ARBA00022781"/>
    </source>
</evidence>
<dbReference type="GO" id="GO:0046933">
    <property type="term" value="F:proton-transporting ATP synthase activity, rotational mechanism"/>
    <property type="evidence" value="ECO:0007669"/>
    <property type="project" value="UniProtKB-UniRule"/>
</dbReference>
<keyword evidence="6 12" id="KW-1133">Transmembrane helix</keyword>
<keyword evidence="4 12" id="KW-0812">Transmembrane</keyword>
<evidence type="ECO:0000256" key="2">
    <source>
        <dbReference type="ARBA" id="ARBA00022448"/>
    </source>
</evidence>
<evidence type="ECO:0000256" key="11">
    <source>
        <dbReference type="ARBA" id="ARBA00037847"/>
    </source>
</evidence>
<keyword evidence="8 12" id="KW-0472">Membrane</keyword>
<comment type="subcellular location">
    <subcellularLocation>
        <location evidence="12">Cell membrane</location>
        <topology evidence="12">Single-pass membrane protein</topology>
    </subcellularLocation>
    <subcellularLocation>
        <location evidence="11">Endomembrane system</location>
        <topology evidence="11">Single-pass membrane protein</topology>
    </subcellularLocation>
</comment>
<proteinExistence type="inferred from homology"/>
<keyword evidence="2 12" id="KW-0813">Transport</keyword>
<name>A0A2S0KN69_9FIRM</name>
<evidence type="ECO:0000256" key="6">
    <source>
        <dbReference type="ARBA" id="ARBA00022989"/>
    </source>
</evidence>
<dbReference type="Proteomes" id="UP000237947">
    <property type="component" value="Chromosome"/>
</dbReference>
<dbReference type="InterPro" id="IPR002146">
    <property type="entry name" value="ATP_synth_b/b'su_bac/chlpt"/>
</dbReference>
<evidence type="ECO:0000256" key="7">
    <source>
        <dbReference type="ARBA" id="ARBA00023065"/>
    </source>
</evidence>
<dbReference type="CDD" id="cd06503">
    <property type="entry name" value="ATP-synt_Fo_b"/>
    <property type="match status" value="1"/>
</dbReference>
<sequence length="170" mass="20044">MLHIEPQYIPIVVINFLIVVFILAKFLFKPLVKAIQERQDSVEDINKKINEEKKKLTELQSEYKDFEECFNLRKKDNEAEINKAAEKYRQEKLDEINADLKKKEAEVLEELRKERIYTAKQFQDDFVELSTSLAEKVINRALSEEEKSNSIDLFLESLEESSISKINNKD</sequence>
<comment type="subunit">
    <text evidence="12">F-type ATPases have 2 components, F(1) - the catalytic core - and F(0) - the membrane proton channel. F(1) has five subunits: alpha(3), beta(3), gamma(1), delta(1), epsilon(1). F(0) has three main subunits: a(1), b(2) and c(10-14). The alpha and beta chains form an alternating ring which encloses part of the gamma chain. F(1) is attached to F(0) by a central stalk formed by the gamma and epsilon chains, while a peripheral stalk is formed by the delta and b chains.</text>
</comment>
<dbReference type="RefSeq" id="WP_106012439.1">
    <property type="nucleotide sequence ID" value="NZ_CP027226.1"/>
</dbReference>
<evidence type="ECO:0000256" key="12">
    <source>
        <dbReference type="HAMAP-Rule" id="MF_01398"/>
    </source>
</evidence>
<protein>
    <recommendedName>
        <fullName evidence="12">ATP synthase subunit b</fullName>
    </recommendedName>
    <alternativeName>
        <fullName evidence="12">ATP synthase F(0) sector subunit b</fullName>
    </alternativeName>
    <alternativeName>
        <fullName evidence="12">ATPase subunit I</fullName>
    </alternativeName>
    <alternativeName>
        <fullName evidence="12">F-type ATPase subunit b</fullName>
        <shortName evidence="12">F-ATPase subunit b</shortName>
    </alternativeName>
</protein>
<feature type="transmembrane region" description="Helical" evidence="12">
    <location>
        <begin position="6"/>
        <end position="28"/>
    </location>
</feature>
<comment type="function">
    <text evidence="10 12">F(1)F(0) ATP synthase produces ATP from ADP in the presence of a proton or sodium gradient. F-type ATPases consist of two structural domains, F(1) containing the extramembraneous catalytic core and F(0) containing the membrane proton channel, linked together by a central stalk and a peripheral stalk. During catalysis, ATP synthesis in the catalytic domain of F(1) is coupled via a rotary mechanism of the central stalk subunits to proton translocation.</text>
</comment>
<gene>
    <name evidence="12" type="primary">atpF</name>
    <name evidence="15" type="ORF">C5Q98_04270</name>
</gene>
<comment type="similarity">
    <text evidence="1 12 13">Belongs to the ATPase B chain family.</text>
</comment>
<comment type="function">
    <text evidence="12">Component of the F(0) channel, it forms part of the peripheral stalk, linking F(1) to F(0).</text>
</comment>
<evidence type="ECO:0000256" key="4">
    <source>
        <dbReference type="ARBA" id="ARBA00022692"/>
    </source>
</evidence>
<dbReference type="GO" id="GO:0046961">
    <property type="term" value="F:proton-transporting ATPase activity, rotational mechanism"/>
    <property type="evidence" value="ECO:0007669"/>
    <property type="project" value="TreeGrafter"/>
</dbReference>
<accession>A0A2S0KN69</accession>
<dbReference type="PANTHER" id="PTHR33445:SF2">
    <property type="entry name" value="ATP SYNTHASE SUBUNIT B', CHLOROPLASTIC"/>
    <property type="match status" value="1"/>
</dbReference>
<evidence type="ECO:0000313" key="16">
    <source>
        <dbReference type="Proteomes" id="UP000237947"/>
    </source>
</evidence>
<keyword evidence="7 12" id="KW-0406">Ion transport</keyword>
<dbReference type="GO" id="GO:0012505">
    <property type="term" value="C:endomembrane system"/>
    <property type="evidence" value="ECO:0007669"/>
    <property type="project" value="UniProtKB-SubCell"/>
</dbReference>
<feature type="coiled-coil region" evidence="14">
    <location>
        <begin position="32"/>
        <end position="113"/>
    </location>
</feature>
<evidence type="ECO:0000256" key="8">
    <source>
        <dbReference type="ARBA" id="ARBA00023136"/>
    </source>
</evidence>
<evidence type="ECO:0000313" key="15">
    <source>
        <dbReference type="EMBL" id="AVM42481.1"/>
    </source>
</evidence>
<dbReference type="KEGG" id="fsa:C5Q98_04270"/>
<evidence type="ECO:0000256" key="13">
    <source>
        <dbReference type="RuleBase" id="RU003848"/>
    </source>
</evidence>
<dbReference type="EMBL" id="CP027226">
    <property type="protein sequence ID" value="AVM42481.1"/>
    <property type="molecule type" value="Genomic_DNA"/>
</dbReference>
<evidence type="ECO:0000256" key="9">
    <source>
        <dbReference type="ARBA" id="ARBA00023310"/>
    </source>
</evidence>
<evidence type="ECO:0000256" key="14">
    <source>
        <dbReference type="SAM" id="Coils"/>
    </source>
</evidence>